<feature type="binding site" evidence="16">
    <location>
        <begin position="340"/>
        <end position="344"/>
    </location>
    <ligand>
        <name>substrate</name>
    </ligand>
</feature>
<evidence type="ECO:0000256" key="9">
    <source>
        <dbReference type="ARBA" id="ARBA00023295"/>
    </source>
</evidence>
<evidence type="ECO:0000256" key="3">
    <source>
        <dbReference type="ARBA" id="ARBA00008061"/>
    </source>
</evidence>
<dbReference type="CDD" id="cd11325">
    <property type="entry name" value="AmyAc_GTHase"/>
    <property type="match status" value="1"/>
</dbReference>
<dbReference type="InterPro" id="IPR013783">
    <property type="entry name" value="Ig-like_fold"/>
</dbReference>
<feature type="active site" description="Nucleophile" evidence="15">
    <location>
        <position position="280"/>
    </location>
</feature>
<evidence type="ECO:0000256" key="5">
    <source>
        <dbReference type="ARBA" id="ARBA00015938"/>
    </source>
</evidence>
<dbReference type="GO" id="GO:0005737">
    <property type="term" value="C:cytoplasm"/>
    <property type="evidence" value="ECO:0007669"/>
    <property type="project" value="UniProtKB-SubCell"/>
</dbReference>
<dbReference type="AlphaFoldDB" id="A0AAU7CCA7"/>
<dbReference type="RefSeq" id="WP_406695528.1">
    <property type="nucleotide sequence ID" value="NZ_CP155447.1"/>
</dbReference>
<dbReference type="Gene3D" id="1.10.10.760">
    <property type="entry name" value="E-set domains of sugar-utilizing enzymes"/>
    <property type="match status" value="1"/>
</dbReference>
<dbReference type="CDD" id="cd02853">
    <property type="entry name" value="E_set_MTHase_like_N"/>
    <property type="match status" value="1"/>
</dbReference>
<evidence type="ECO:0000256" key="2">
    <source>
        <dbReference type="ARBA" id="ARBA00005199"/>
    </source>
</evidence>
<evidence type="ECO:0000256" key="7">
    <source>
        <dbReference type="ARBA" id="ARBA00022801"/>
    </source>
</evidence>
<evidence type="ECO:0000256" key="14">
    <source>
        <dbReference type="PIRNR" id="PIRNR006337"/>
    </source>
</evidence>
<keyword evidence="6" id="KW-0963">Cytoplasm</keyword>
<dbReference type="NCBIfam" id="TIGR02402">
    <property type="entry name" value="trehalose_TreZ"/>
    <property type="match status" value="1"/>
</dbReference>
<keyword evidence="7 14" id="KW-0378">Hydrolase</keyword>
<dbReference type="PANTHER" id="PTHR43651">
    <property type="entry name" value="1,4-ALPHA-GLUCAN-BRANCHING ENZYME"/>
    <property type="match status" value="1"/>
</dbReference>
<dbReference type="EMBL" id="CP155447">
    <property type="protein sequence ID" value="XBH02787.1"/>
    <property type="molecule type" value="Genomic_DNA"/>
</dbReference>
<comment type="similarity">
    <text evidence="3 14">Belongs to the glycosyl hydrolase 13 family.</text>
</comment>
<dbReference type="Pfam" id="PF02922">
    <property type="entry name" value="CBM_48"/>
    <property type="match status" value="1"/>
</dbReference>
<dbReference type="InterPro" id="IPR004193">
    <property type="entry name" value="Glyco_hydro_13_N"/>
</dbReference>
<dbReference type="SUPFAM" id="SSF81296">
    <property type="entry name" value="E set domains"/>
    <property type="match status" value="1"/>
</dbReference>
<comment type="subcellular location">
    <subcellularLocation>
        <location evidence="1 15">Cytoplasm</location>
    </subcellularLocation>
</comment>
<feature type="site" description="Transition state stabilizer" evidence="17">
    <location>
        <position position="410"/>
    </location>
</feature>
<feature type="binding site" evidence="16">
    <location>
        <begin position="278"/>
        <end position="283"/>
    </location>
    <ligand>
        <name>substrate</name>
    </ligand>
</feature>
<name>A0AAU7CCA7_9BACT</name>
<dbReference type="GO" id="GO:0033942">
    <property type="term" value="F:4-alpha-D-(1-&gt;4)-alpha-D-glucanotrehalose trehalohydrolase activity"/>
    <property type="evidence" value="ECO:0007669"/>
    <property type="project" value="UniProtKB-EC"/>
</dbReference>
<gene>
    <name evidence="19" type="primary">treZ</name>
    <name evidence="19" type="ORF">V5E97_31390</name>
</gene>
<comment type="pathway">
    <text evidence="2 14">Glycan biosynthesis; trehalose biosynthesis.</text>
</comment>
<evidence type="ECO:0000256" key="6">
    <source>
        <dbReference type="ARBA" id="ARBA00022490"/>
    </source>
</evidence>
<evidence type="ECO:0000256" key="8">
    <source>
        <dbReference type="ARBA" id="ARBA00023277"/>
    </source>
</evidence>
<dbReference type="InterPro" id="IPR006047">
    <property type="entry name" value="GH13_cat_dom"/>
</dbReference>
<evidence type="ECO:0000313" key="19">
    <source>
        <dbReference type="EMBL" id="XBH02787.1"/>
    </source>
</evidence>
<dbReference type="Gene3D" id="2.60.40.10">
    <property type="entry name" value="Immunoglobulins"/>
    <property type="match status" value="1"/>
</dbReference>
<evidence type="ECO:0000256" key="15">
    <source>
        <dbReference type="PIRSR" id="PIRSR006337-1"/>
    </source>
</evidence>
<evidence type="ECO:0000256" key="12">
    <source>
        <dbReference type="ARBA" id="ARBA00034013"/>
    </source>
</evidence>
<dbReference type="Pfam" id="PF00128">
    <property type="entry name" value="Alpha-amylase"/>
    <property type="match status" value="1"/>
</dbReference>
<dbReference type="SUPFAM" id="SSF51445">
    <property type="entry name" value="(Trans)glycosidases"/>
    <property type="match status" value="1"/>
</dbReference>
<proteinExistence type="inferred from homology"/>
<evidence type="ECO:0000256" key="10">
    <source>
        <dbReference type="ARBA" id="ARBA00032057"/>
    </source>
</evidence>
<evidence type="ECO:0000256" key="17">
    <source>
        <dbReference type="PIRSR" id="PIRSR006337-3"/>
    </source>
</evidence>
<accession>A0AAU7CCA7</accession>
<dbReference type="InterPro" id="IPR044901">
    <property type="entry name" value="Trehalose_TreZ_E-set_sf"/>
</dbReference>
<dbReference type="EC" id="3.2.1.141" evidence="4 13"/>
<dbReference type="PANTHER" id="PTHR43651:SF11">
    <property type="entry name" value="MALTO-OLIGOSYLTREHALOSE TREHALOHYDROLASE"/>
    <property type="match status" value="1"/>
</dbReference>
<evidence type="ECO:0000256" key="1">
    <source>
        <dbReference type="ARBA" id="ARBA00004496"/>
    </source>
</evidence>
<dbReference type="SMART" id="SM00642">
    <property type="entry name" value="Aamy"/>
    <property type="match status" value="1"/>
</dbReference>
<feature type="domain" description="Glycosyl hydrolase family 13 catalytic" evidence="18">
    <location>
        <begin position="133"/>
        <end position="481"/>
    </location>
</feature>
<evidence type="ECO:0000256" key="4">
    <source>
        <dbReference type="ARBA" id="ARBA00012268"/>
    </source>
</evidence>
<sequence length="643" mass="71972">MSLLNRSRGAQRPRLWRPTLGAWLEEGGAGTRFRVWAPEARSVEVVHLSSQGGESSVALERSDDGTFGGLIPAASAGDRYLYRLDEKGTFPDPASRYQPEGVHAPSAIVDTDAFPWSDHGWRGVKREELVIYEIHVGTFSPEGTFAAVVDRLPWLVELGVTAIELMPVADFAGSRSWGYDGVDLFAPARCYGTPEDLRRLVNEAHRVGLAVILDVVYNHFGPVGNYTLAYSPGYLSTNHQSAWAACVNLDGEQSGMVREFFIENALHWVHEYHMDGLRLDATHELHDGSARHFLAELSSRVRASAPERDLVLIAEDHRNLAKMMRPESAGGWGLDGVWADDFHHQIRRFLAGDHEGYYRDYSGSIVDLVDTINQGWYYRGQQSIHLGEARGTNPQGLSPSSFVICLQNHDQIGNRAFGDRLSPNLDLAAYRAASVLLLTMPAIPLLFMGQEWAATTPFLYFTDHEEDLGKLVTEGRRHEFRHFLAFVDPEAREKIPDPQAVSTFEASRLDWSESEHSPHASILRLYRALLRLRRQEPALRPSRRDNVHAIPLDNASLLLIRRSSPDGETLLIVVRLRGAGEVRLEHGATRGLTSWDNLEVALTTEDPPFADDPIPPILDWTRDTLSIQFRRPGALILRIKPSK</sequence>
<dbReference type="Gene3D" id="3.20.20.80">
    <property type="entry name" value="Glycosidases"/>
    <property type="match status" value="1"/>
</dbReference>
<evidence type="ECO:0000256" key="16">
    <source>
        <dbReference type="PIRSR" id="PIRSR006337-2"/>
    </source>
</evidence>
<comment type="catalytic activity">
    <reaction evidence="12 14">
        <text>hydrolysis of (1-&gt;4)-alpha-D-glucosidic linkage in 4-alpha-D-[(1-&gt;4)-alpha-D-glucanosyl]n trehalose to yield trehalose and (1-&gt;4)-alpha-D-glucan.</text>
        <dbReference type="EC" id="3.2.1.141"/>
    </reaction>
</comment>
<dbReference type="GO" id="GO:0005992">
    <property type="term" value="P:trehalose biosynthetic process"/>
    <property type="evidence" value="ECO:0007669"/>
    <property type="project" value="UniProtKB-UniRule"/>
</dbReference>
<dbReference type="InterPro" id="IPR014756">
    <property type="entry name" value="Ig_E-set"/>
</dbReference>
<evidence type="ECO:0000256" key="13">
    <source>
        <dbReference type="NCBIfam" id="TIGR02402"/>
    </source>
</evidence>
<keyword evidence="9 14" id="KW-0326">Glycosidase</keyword>
<reference evidence="19" key="1">
    <citation type="submission" date="2024-05" db="EMBL/GenBank/DDBJ databases">
        <title>Planctomycetes of the genus Singulisphaera possess chitinolytic capabilities.</title>
        <authorList>
            <person name="Ivanova A."/>
        </authorList>
    </citation>
    <scope>NUCLEOTIDE SEQUENCE</scope>
    <source>
        <strain evidence="19">Ch08T</strain>
    </source>
</reference>
<organism evidence="19">
    <name type="scientific">Singulisphaera sp. Ch08</name>
    <dbReference type="NCBI Taxonomy" id="3120278"/>
    <lineage>
        <taxon>Bacteria</taxon>
        <taxon>Pseudomonadati</taxon>
        <taxon>Planctomycetota</taxon>
        <taxon>Planctomycetia</taxon>
        <taxon>Isosphaerales</taxon>
        <taxon>Isosphaeraceae</taxon>
        <taxon>Singulisphaera</taxon>
    </lineage>
</organism>
<feature type="binding site" evidence="16">
    <location>
        <begin position="409"/>
        <end position="414"/>
    </location>
    <ligand>
        <name>substrate</name>
    </ligand>
</feature>
<keyword evidence="8" id="KW-0119">Carbohydrate metabolism</keyword>
<feature type="active site" description="Proton donor" evidence="15">
    <location>
        <position position="315"/>
    </location>
</feature>
<evidence type="ECO:0000259" key="18">
    <source>
        <dbReference type="SMART" id="SM00642"/>
    </source>
</evidence>
<dbReference type="InterPro" id="IPR017853">
    <property type="entry name" value="GH"/>
</dbReference>
<protein>
    <recommendedName>
        <fullName evidence="5 13">Malto-oligosyltrehalose trehalohydrolase</fullName>
        <shortName evidence="14">MTHase</shortName>
        <ecNumber evidence="4 13">3.2.1.141</ecNumber>
    </recommendedName>
    <alternativeName>
        <fullName evidence="11 14">4-alpha-D-((1-&gt;4)-alpha-D-glucano)trehalose trehalohydrolase</fullName>
    </alternativeName>
    <alternativeName>
        <fullName evidence="10 14">Maltooligosyl trehalose trehalohydrolase</fullName>
    </alternativeName>
</protein>
<evidence type="ECO:0000256" key="11">
    <source>
        <dbReference type="ARBA" id="ARBA00033284"/>
    </source>
</evidence>
<dbReference type="PIRSF" id="PIRSF006337">
    <property type="entry name" value="Trehalose_TreZ"/>
    <property type="match status" value="1"/>
</dbReference>
<dbReference type="InterPro" id="IPR012768">
    <property type="entry name" value="Trehalose_TreZ"/>
</dbReference>